<dbReference type="PROSITE" id="PS50043">
    <property type="entry name" value="HTH_LUXR_2"/>
    <property type="match status" value="1"/>
</dbReference>
<keyword evidence="1" id="KW-0238">DNA-binding</keyword>
<dbReference type="AlphaFoldDB" id="A0A3S7UUZ3"/>
<dbReference type="GO" id="GO:0003677">
    <property type="term" value="F:DNA binding"/>
    <property type="evidence" value="ECO:0007669"/>
    <property type="project" value="UniProtKB-KW"/>
</dbReference>
<dbReference type="InterPro" id="IPR000792">
    <property type="entry name" value="Tscrpt_reg_LuxR_C"/>
</dbReference>
<dbReference type="InterPro" id="IPR011006">
    <property type="entry name" value="CheY-like_superfamily"/>
</dbReference>
<dbReference type="CDD" id="cd00156">
    <property type="entry name" value="REC"/>
    <property type="match status" value="1"/>
</dbReference>
<dbReference type="SMART" id="SM00421">
    <property type="entry name" value="HTH_LUXR"/>
    <property type="match status" value="1"/>
</dbReference>
<dbReference type="PANTHER" id="PTHR43214">
    <property type="entry name" value="TWO-COMPONENT RESPONSE REGULATOR"/>
    <property type="match status" value="1"/>
</dbReference>
<dbReference type="SMART" id="SM00448">
    <property type="entry name" value="REC"/>
    <property type="match status" value="1"/>
</dbReference>
<dbReference type="PANTHER" id="PTHR43214:SF44">
    <property type="entry name" value="TWO-COMPONENT RESPONSE REGULATOR"/>
    <property type="match status" value="1"/>
</dbReference>
<dbReference type="EMBL" id="MH908878">
    <property type="protein sequence ID" value="AYM52561.1"/>
    <property type="molecule type" value="Genomic_DNA"/>
</dbReference>
<evidence type="ECO:0000256" key="2">
    <source>
        <dbReference type="PROSITE-ProRule" id="PRU00169"/>
    </source>
</evidence>
<dbReference type="SUPFAM" id="SSF46894">
    <property type="entry name" value="C-terminal effector domain of the bipartite response regulators"/>
    <property type="match status" value="1"/>
</dbReference>
<dbReference type="PROSITE" id="PS50110">
    <property type="entry name" value="RESPONSE_REGULATORY"/>
    <property type="match status" value="1"/>
</dbReference>
<protein>
    <submittedName>
        <fullName evidence="5">Uncharacterized protein</fullName>
    </submittedName>
</protein>
<organism evidence="5">
    <name type="scientific">Aetherobacter rufus</name>
    <dbReference type="NCBI Taxonomy" id="888831"/>
    <lineage>
        <taxon>Bacteria</taxon>
        <taxon>Pseudomonadati</taxon>
        <taxon>Myxococcota</taxon>
        <taxon>Polyangia</taxon>
        <taxon>Polyangiales</taxon>
        <taxon>Polyangiaceae</taxon>
        <taxon>Aetherobacter</taxon>
    </lineage>
</organism>
<keyword evidence="2" id="KW-0597">Phosphoprotein</keyword>
<accession>A0A3S7UUZ3</accession>
<feature type="domain" description="Response regulatory" evidence="4">
    <location>
        <begin position="4"/>
        <end position="121"/>
    </location>
</feature>
<feature type="modified residue" description="4-aspartylphosphate" evidence="2">
    <location>
        <position position="54"/>
    </location>
</feature>
<evidence type="ECO:0000259" key="3">
    <source>
        <dbReference type="PROSITE" id="PS50043"/>
    </source>
</evidence>
<dbReference type="Pfam" id="PF00196">
    <property type="entry name" value="GerE"/>
    <property type="match status" value="1"/>
</dbReference>
<reference evidence="5" key="1">
    <citation type="journal article" date="2018" name="J. Ind. Microbiol. Biotechnol.">
        <title>Genome mining reveals uncommon alkylpyrones as type III PKS products from myxobacteria.</title>
        <authorList>
            <person name="Hug J.J."/>
            <person name="Panter F."/>
            <person name="Krug D."/>
            <person name="Muller R."/>
        </authorList>
    </citation>
    <scope>NUCLEOTIDE SEQUENCE</scope>
    <source>
        <strain evidence="5">MSr9331</strain>
    </source>
</reference>
<evidence type="ECO:0000256" key="1">
    <source>
        <dbReference type="ARBA" id="ARBA00023125"/>
    </source>
</evidence>
<sequence>MSRALLLVEDDPDARTSLERTLTREGYTCIVAASVEEALDAARKAPFLHVVVTDVVLGADDRGGVRLIGLLRAAGVSAPIILITAFAALDNVKRGLNEGASYLLEKPFRAAELLDVIRRVSAEPRDVGYLVDRALAGAGLTEKEQAIARLVLKGLTSAEIARLESNSDKTIRQHLTRVYQKLGVSSRAELFHHVFPW</sequence>
<dbReference type="InterPro" id="IPR036388">
    <property type="entry name" value="WH-like_DNA-bd_sf"/>
</dbReference>
<dbReference type="GO" id="GO:0006355">
    <property type="term" value="P:regulation of DNA-templated transcription"/>
    <property type="evidence" value="ECO:0007669"/>
    <property type="project" value="InterPro"/>
</dbReference>
<dbReference type="InterPro" id="IPR016032">
    <property type="entry name" value="Sig_transdc_resp-reg_C-effctor"/>
</dbReference>
<feature type="domain" description="HTH luxR-type" evidence="3">
    <location>
        <begin position="133"/>
        <end position="197"/>
    </location>
</feature>
<dbReference type="Gene3D" id="3.40.50.2300">
    <property type="match status" value="1"/>
</dbReference>
<evidence type="ECO:0000259" key="4">
    <source>
        <dbReference type="PROSITE" id="PS50110"/>
    </source>
</evidence>
<dbReference type="PRINTS" id="PR00038">
    <property type="entry name" value="HTHLUXR"/>
</dbReference>
<dbReference type="SUPFAM" id="SSF52172">
    <property type="entry name" value="CheY-like"/>
    <property type="match status" value="1"/>
</dbReference>
<dbReference type="Pfam" id="PF00072">
    <property type="entry name" value="Response_reg"/>
    <property type="match status" value="1"/>
</dbReference>
<dbReference type="InterPro" id="IPR001789">
    <property type="entry name" value="Sig_transdc_resp-reg_receiver"/>
</dbReference>
<evidence type="ECO:0000313" key="5">
    <source>
        <dbReference type="EMBL" id="AYM52561.1"/>
    </source>
</evidence>
<dbReference type="Gene3D" id="1.10.10.10">
    <property type="entry name" value="Winged helix-like DNA-binding domain superfamily/Winged helix DNA-binding domain"/>
    <property type="match status" value="1"/>
</dbReference>
<name>A0A3S7UUZ3_9BACT</name>
<proteinExistence type="predicted"/>
<dbReference type="GO" id="GO:0000160">
    <property type="term" value="P:phosphorelay signal transduction system"/>
    <property type="evidence" value="ECO:0007669"/>
    <property type="project" value="InterPro"/>
</dbReference>
<dbReference type="InterPro" id="IPR039420">
    <property type="entry name" value="WalR-like"/>
</dbReference>
<dbReference type="CDD" id="cd06170">
    <property type="entry name" value="LuxR_C_like"/>
    <property type="match status" value="1"/>
</dbReference>